<comment type="caution">
    <text evidence="1">The sequence shown here is derived from an EMBL/GenBank/DDBJ whole genome shotgun (WGS) entry which is preliminary data.</text>
</comment>
<keyword evidence="2" id="KW-1185">Reference proteome</keyword>
<name>A0ACC1HTZ0_9FUNG</name>
<evidence type="ECO:0000313" key="1">
    <source>
        <dbReference type="EMBL" id="KAJ1678791.1"/>
    </source>
</evidence>
<proteinExistence type="predicted"/>
<accession>A0ACC1HTZ0</accession>
<protein>
    <submittedName>
        <fullName evidence="1">Uncharacterized protein</fullName>
    </submittedName>
</protein>
<organism evidence="1 2">
    <name type="scientific">Spiromyces aspiralis</name>
    <dbReference type="NCBI Taxonomy" id="68401"/>
    <lineage>
        <taxon>Eukaryota</taxon>
        <taxon>Fungi</taxon>
        <taxon>Fungi incertae sedis</taxon>
        <taxon>Zoopagomycota</taxon>
        <taxon>Kickxellomycotina</taxon>
        <taxon>Kickxellomycetes</taxon>
        <taxon>Kickxellales</taxon>
        <taxon>Kickxellaceae</taxon>
        <taxon>Spiromyces</taxon>
    </lineage>
</organism>
<feature type="non-terminal residue" evidence="1">
    <location>
        <position position="793"/>
    </location>
</feature>
<reference evidence="1" key="1">
    <citation type="submission" date="2022-06" db="EMBL/GenBank/DDBJ databases">
        <title>Phylogenomic reconstructions and comparative analyses of Kickxellomycotina fungi.</title>
        <authorList>
            <person name="Reynolds N.K."/>
            <person name="Stajich J.E."/>
            <person name="Barry K."/>
            <person name="Grigoriev I.V."/>
            <person name="Crous P."/>
            <person name="Smith M.E."/>
        </authorList>
    </citation>
    <scope>NUCLEOTIDE SEQUENCE</scope>
    <source>
        <strain evidence="1">RSA 2271</strain>
    </source>
</reference>
<dbReference type="Proteomes" id="UP001145114">
    <property type="component" value="Unassembled WGS sequence"/>
</dbReference>
<dbReference type="EMBL" id="JAMZIH010000853">
    <property type="protein sequence ID" value="KAJ1678791.1"/>
    <property type="molecule type" value="Genomic_DNA"/>
</dbReference>
<gene>
    <name evidence="1" type="ORF">EV182_003348</name>
</gene>
<evidence type="ECO:0000313" key="2">
    <source>
        <dbReference type="Proteomes" id="UP001145114"/>
    </source>
</evidence>
<sequence>MRTGLSPSSGSHRALCRDIKEYQKELAVHYDRLTHKEIGLCEAIDKWDAVLYLHLNAYRRVLEVDPYVARHHEVFDRLWQTIFYRSIGICRLHLQKAAWAVEEDREIQKELCESSDESPSSSTSSHQTTEAQELSGESHDPERQGRREELLRRRQELQGDILQDRWWRMALHSILDTASTFYYDIIIYSNEYLDMKAWEANVLLLKCYERPEQKNYPVQKHELWLRYIQRCYHYIGDIERYRVQIPRVVSELDRPKNWNVAQRDYERAVSTYIFDGRSYHQIGILCSYRGDILRVLSMYSLSQCFHMQSKSAIQSNIHTAIKHYYKVDRNNYSVPFQQILDFLCTRFYKLYSICNGPASAEGPVDPRYPADSDEFPRQGCFDDTFRTFSDALEKLKEPLHRFANLKNMRSRGDHYHISLMLVLISGLVDAELYNHHIKQDSQRRHVLRRLQLELHCVILTYSTNCLTVFITYIKNIVSRAVSDPQFVDLASWFNIPLIDYLESTTSPGPSRVVTPAPDGGSLEIAQHQLDMAVITDIICLWIDLWNNKIELFFRPHRAAAIDRALATELQYYEIADKFIEKMVELVNCSMPILFNDKDKKSRYSNRSSISYATWRKISCQKFATVPMPHDLVLLGLPQFRRTQIQLDTERLKGLRQVRAMFNEWLWNPQQFMLSLDRYMFEPVVDHEDPRVFASSFDFNAPLHNISTDSKAAEIGIDRSVSWDANSNNRYLFPFLLSSDYPQGHRHNSLDGDPGMPKSAANEGGHGNKDEKGDAWPTDASKSANDGKSTTTQK</sequence>